<accession>V6LRU9</accession>
<dbReference type="VEuPathDB" id="GiardiaDB:SS50377_21947"/>
<dbReference type="GO" id="GO:0036159">
    <property type="term" value="P:inner dynein arm assembly"/>
    <property type="evidence" value="ECO:0007669"/>
    <property type="project" value="TreeGrafter"/>
</dbReference>
<gene>
    <name evidence="6" type="ORF">SS50377_12940</name>
    <name evidence="7" type="ORF">SS50377_21947</name>
</gene>
<evidence type="ECO:0000256" key="2">
    <source>
        <dbReference type="ARBA" id="ARBA00022490"/>
    </source>
</evidence>
<dbReference type="GO" id="GO:0045503">
    <property type="term" value="F:dynein light chain binding"/>
    <property type="evidence" value="ECO:0007669"/>
    <property type="project" value="TreeGrafter"/>
</dbReference>
<evidence type="ECO:0000256" key="4">
    <source>
        <dbReference type="ARBA" id="ARBA00022737"/>
    </source>
</evidence>
<organism evidence="6">
    <name type="scientific">Spironucleus salmonicida</name>
    <dbReference type="NCBI Taxonomy" id="348837"/>
    <lineage>
        <taxon>Eukaryota</taxon>
        <taxon>Metamonada</taxon>
        <taxon>Diplomonadida</taxon>
        <taxon>Hexamitidae</taxon>
        <taxon>Hexamitinae</taxon>
        <taxon>Spironucleus</taxon>
    </lineage>
</organism>
<evidence type="ECO:0000256" key="5">
    <source>
        <dbReference type="SAM" id="MobiDB-lite"/>
    </source>
</evidence>
<dbReference type="PANTHER" id="PTHR12442">
    <property type="entry name" value="DYNEIN INTERMEDIATE CHAIN"/>
    <property type="match status" value="1"/>
</dbReference>
<keyword evidence="8" id="KW-1185">Reference proteome</keyword>
<dbReference type="Proteomes" id="UP000018208">
    <property type="component" value="Unassembled WGS sequence"/>
</dbReference>
<dbReference type="OrthoDB" id="6619788at2759"/>
<keyword evidence="4" id="KW-0677">Repeat</keyword>
<dbReference type="Gene3D" id="2.130.10.10">
    <property type="entry name" value="YVTN repeat-like/Quinoprotein amine dehydrogenase"/>
    <property type="match status" value="1"/>
</dbReference>
<sequence>MYPITPTSFTRPQEAYNKMMQFQNVDAQDHYMEVHSFTDLTFSVKTQQVTQTIQATASTIKRPTQTQITSSSYNSTQYEPQLLTEQTLTQKLKDNPLQSAIQRVSAILTDSIYMNQLGDAEYAMLSDQEQYDARGQSTLPEIQALQHAKYSKGKVVSCTTSTNWNNSTIVFQAVVPQGYFESIDEETGLKDTKNEFHVLIWNIADALSPLGVLVSHTAISSIAVSQNKQGLVVSCGTVSGQVLVYDLDSTFKSFYDVIFQQNAPKNSQEAIFNARNNMTFSQSISSNSTPQYFYPSISTSVTHFHTLTITDIQWLPHDCQILRSGELQLSANPMGAIQFVSVSPDGFLKLFSLNCVDRDTTRPDLTVLVPFLTLPMASMFPQVKSLKPVSITFPDSHEPNTNFVLGDAFGNLSFSTWPAAVAGFYALEDEKKRQEKVLSREMTNEANQQLERLQTMYQDNPTKGTCISSFRYFLGAVFKLEFSKINSTMLMAAASDGIKMWVLEKNIHLQSSEMAMRGVVEEQLVLQQDFEAGENAGFVIVEQMPFVSKPYMAAQNIIEEEINLNSPFVEQNALLSHLNMNISSNQTVSDMSSMNVGDLNKRALNQPQILVKSFETDFPNYDFYEPVFSFLINEGSITACCLSQSRVGVVFIGTDRGQILVFDLLDRMYEPLITAQTTVGPVTNMHYFSQAVMSNQISTTVQTDANANFNILPEKKKQRRVDCLLVGDMHGTVHVLEIPSSLKQQKKRAGALVDEKTVHEKSRLRQQFRRCLESVVYMRYRQNVRSRQIDESKQRAIEQEEQKQEQTRQEALKEQEEKAGKKQQ</sequence>
<name>V6LRU9_9EUKA</name>
<dbReference type="InterPro" id="IPR001680">
    <property type="entry name" value="WD40_rpt"/>
</dbReference>
<dbReference type="SUPFAM" id="SSF50978">
    <property type="entry name" value="WD40 repeat-like"/>
    <property type="match status" value="1"/>
</dbReference>
<evidence type="ECO:0000313" key="6">
    <source>
        <dbReference type="EMBL" id="EST46988.1"/>
    </source>
</evidence>
<dbReference type="PANTHER" id="PTHR12442:SF5">
    <property type="entry name" value="DYNEIN AXONEMAL INTERMEDIATE CHAIN 3"/>
    <property type="match status" value="1"/>
</dbReference>
<feature type="region of interest" description="Disordered" evidence="5">
    <location>
        <begin position="787"/>
        <end position="824"/>
    </location>
</feature>
<evidence type="ECO:0000313" key="7">
    <source>
        <dbReference type="EMBL" id="KAH0576384.1"/>
    </source>
</evidence>
<evidence type="ECO:0000256" key="3">
    <source>
        <dbReference type="ARBA" id="ARBA00022574"/>
    </source>
</evidence>
<dbReference type="GO" id="GO:0045504">
    <property type="term" value="F:dynein heavy chain binding"/>
    <property type="evidence" value="ECO:0007669"/>
    <property type="project" value="TreeGrafter"/>
</dbReference>
<keyword evidence="3" id="KW-0853">WD repeat</keyword>
<reference evidence="7" key="2">
    <citation type="submission" date="2020-12" db="EMBL/GenBank/DDBJ databases">
        <title>New Spironucleus salmonicida genome in near-complete chromosomes.</title>
        <authorList>
            <person name="Xu F."/>
            <person name="Kurt Z."/>
            <person name="Jimenez-Gonzalez A."/>
            <person name="Astvaldsson A."/>
            <person name="Andersson J.O."/>
            <person name="Svard S.G."/>
        </authorList>
    </citation>
    <scope>NUCLEOTIDE SEQUENCE</scope>
    <source>
        <strain evidence="7">ATCC 50377</strain>
    </source>
</reference>
<keyword evidence="2" id="KW-0963">Cytoplasm</keyword>
<dbReference type="EMBL" id="KI546053">
    <property type="protein sequence ID" value="EST46988.1"/>
    <property type="molecule type" value="Genomic_DNA"/>
</dbReference>
<dbReference type="InterPro" id="IPR036322">
    <property type="entry name" value="WD40_repeat_dom_sf"/>
</dbReference>
<dbReference type="GO" id="GO:0036156">
    <property type="term" value="C:inner dynein arm"/>
    <property type="evidence" value="ECO:0007669"/>
    <property type="project" value="TreeGrafter"/>
</dbReference>
<dbReference type="SMART" id="SM00320">
    <property type="entry name" value="WD40"/>
    <property type="match status" value="4"/>
</dbReference>
<evidence type="ECO:0000256" key="1">
    <source>
        <dbReference type="ARBA" id="ARBA00004496"/>
    </source>
</evidence>
<evidence type="ECO:0000313" key="8">
    <source>
        <dbReference type="Proteomes" id="UP000018208"/>
    </source>
</evidence>
<dbReference type="InterPro" id="IPR015943">
    <property type="entry name" value="WD40/YVTN_repeat-like_dom_sf"/>
</dbReference>
<comment type="subcellular location">
    <subcellularLocation>
        <location evidence="1">Cytoplasm</location>
    </subcellularLocation>
</comment>
<dbReference type="EMBL" id="AUWU02000002">
    <property type="protein sequence ID" value="KAH0576384.1"/>
    <property type="molecule type" value="Genomic_DNA"/>
</dbReference>
<dbReference type="InterPro" id="IPR050687">
    <property type="entry name" value="Dynein_IC"/>
</dbReference>
<proteinExistence type="predicted"/>
<dbReference type="AlphaFoldDB" id="V6LRU9"/>
<protein>
    <submittedName>
        <fullName evidence="6">Uncharacterized protein</fullName>
    </submittedName>
</protein>
<dbReference type="GO" id="GO:0060294">
    <property type="term" value="P:cilium movement involved in cell motility"/>
    <property type="evidence" value="ECO:0007669"/>
    <property type="project" value="TreeGrafter"/>
</dbReference>
<reference evidence="6 7" key="1">
    <citation type="journal article" date="2014" name="PLoS Genet.">
        <title>The Genome of Spironucleus salmonicida Highlights a Fish Pathogen Adapted to Fluctuating Environments.</title>
        <authorList>
            <person name="Xu F."/>
            <person name="Jerlstrom-Hultqvist J."/>
            <person name="Einarsson E."/>
            <person name="Astvaldsson A."/>
            <person name="Svard S.G."/>
            <person name="Andersson J.O."/>
        </authorList>
    </citation>
    <scope>NUCLEOTIDE SEQUENCE</scope>
    <source>
        <strain evidence="7">ATCC 50377</strain>
    </source>
</reference>